<proteinExistence type="predicted"/>
<sequence length="115" mass="13719">MIYELRHYVPIEGMKDKMRERFARDSLPLFRKTGIKLMDFWETPDTGEIWYVVEWPSEEAVKKGWEDFVQTPEWKEIAARTEQDGPLSTSRGIVLKRPDFVKSEWPMPLHVPDHQ</sequence>
<dbReference type="Gene3D" id="3.30.70.100">
    <property type="match status" value="1"/>
</dbReference>
<gene>
    <name evidence="2" type="ORF">BQ8482_850010</name>
</gene>
<dbReference type="AlphaFoldDB" id="A0A2P9AWM8"/>
<evidence type="ECO:0000313" key="2">
    <source>
        <dbReference type="EMBL" id="SJM35613.1"/>
    </source>
</evidence>
<evidence type="ECO:0000313" key="3">
    <source>
        <dbReference type="Proteomes" id="UP000245698"/>
    </source>
</evidence>
<dbReference type="InterPro" id="IPR012577">
    <property type="entry name" value="NIPSNAP"/>
</dbReference>
<dbReference type="SUPFAM" id="SSF54909">
    <property type="entry name" value="Dimeric alpha+beta barrel"/>
    <property type="match status" value="1"/>
</dbReference>
<reference evidence="3" key="1">
    <citation type="submission" date="2016-12" db="EMBL/GenBank/DDBJ databases">
        <authorList>
            <person name="Brunel B."/>
        </authorList>
    </citation>
    <scope>NUCLEOTIDE SEQUENCE [LARGE SCALE GENOMIC DNA]</scope>
</reference>
<organism evidence="2 3">
    <name type="scientific">Mesorhizobium delmotii</name>
    <dbReference type="NCBI Taxonomy" id="1631247"/>
    <lineage>
        <taxon>Bacteria</taxon>
        <taxon>Pseudomonadati</taxon>
        <taxon>Pseudomonadota</taxon>
        <taxon>Alphaproteobacteria</taxon>
        <taxon>Hyphomicrobiales</taxon>
        <taxon>Phyllobacteriaceae</taxon>
        <taxon>Mesorhizobium</taxon>
    </lineage>
</organism>
<feature type="domain" description="NIPSNAP" evidence="1">
    <location>
        <begin position="3"/>
        <end position="86"/>
    </location>
</feature>
<dbReference type="InterPro" id="IPR011008">
    <property type="entry name" value="Dimeric_a/b-barrel"/>
</dbReference>
<dbReference type="EMBL" id="FUIG01000098">
    <property type="protein sequence ID" value="SJM35613.1"/>
    <property type="molecule type" value="Genomic_DNA"/>
</dbReference>
<dbReference type="RefSeq" id="WP_123151807.1">
    <property type="nucleotide sequence ID" value="NZ_FUIG01000098.1"/>
</dbReference>
<dbReference type="Pfam" id="PF07978">
    <property type="entry name" value="NIPSNAP"/>
    <property type="match status" value="1"/>
</dbReference>
<keyword evidence="3" id="KW-1185">Reference proteome</keyword>
<name>A0A2P9AWM8_9HYPH</name>
<evidence type="ECO:0000259" key="1">
    <source>
        <dbReference type="Pfam" id="PF07978"/>
    </source>
</evidence>
<dbReference type="Proteomes" id="UP000245698">
    <property type="component" value="Unassembled WGS sequence"/>
</dbReference>
<protein>
    <recommendedName>
        <fullName evidence="1">NIPSNAP domain-containing protein</fullName>
    </recommendedName>
</protein>
<accession>A0A2P9AWM8</accession>